<evidence type="ECO:0000313" key="1">
    <source>
        <dbReference type="EMBL" id="QHU34575.1"/>
    </source>
</evidence>
<reference evidence="1" key="1">
    <citation type="journal article" date="2020" name="Nature">
        <title>Giant virus diversity and host interactions through global metagenomics.</title>
        <authorList>
            <person name="Schulz F."/>
            <person name="Roux S."/>
            <person name="Paez-Espino D."/>
            <person name="Jungbluth S."/>
            <person name="Walsh D.A."/>
            <person name="Denef V.J."/>
            <person name="McMahon K.D."/>
            <person name="Konstantinidis K.T."/>
            <person name="Eloe-Fadrosh E.A."/>
            <person name="Kyrpides N.C."/>
            <person name="Woyke T."/>
        </authorList>
    </citation>
    <scope>NUCLEOTIDE SEQUENCE</scope>
    <source>
        <strain evidence="1">GVMAG-S-1016713-169</strain>
    </source>
</reference>
<dbReference type="SUPFAM" id="SSF53098">
    <property type="entry name" value="Ribonuclease H-like"/>
    <property type="match status" value="1"/>
</dbReference>
<protein>
    <recommendedName>
        <fullName evidence="2">Mitochondrial resolvase Ydc2 catalytic domain-containing protein</fullName>
    </recommendedName>
</protein>
<evidence type="ECO:0008006" key="2">
    <source>
        <dbReference type="Google" id="ProtNLM"/>
    </source>
</evidence>
<dbReference type="InterPro" id="IPR036397">
    <property type="entry name" value="RNaseH_sf"/>
</dbReference>
<dbReference type="InterPro" id="IPR012337">
    <property type="entry name" value="RNaseH-like_sf"/>
</dbReference>
<sequence>MENNTIWIASFDIGKKNFSFYIEEIDKQDLIEIQNIKKCDRYEPSGVATPEFQKIIDNVCRKGHKILLENKDLTENTDNSKYLDDLVMYNLTEMLDKYSEYWDQCDIILIEKQMSFGKIRNTMAIRLEHHTWSYFSIKYGIEKKLVVFMAYHKTQVLGAEKIEVKTKSGKIRYKAVKKPARKKWAIKEAKRILTMREDDDTLGVIAISKKKDDLSDVIVQLQAYKYLEFVEQNLHL</sequence>
<name>A0A6C0LX13_9ZZZZ</name>
<organism evidence="1">
    <name type="scientific">viral metagenome</name>
    <dbReference type="NCBI Taxonomy" id="1070528"/>
    <lineage>
        <taxon>unclassified sequences</taxon>
        <taxon>metagenomes</taxon>
        <taxon>organismal metagenomes</taxon>
    </lineage>
</organism>
<proteinExistence type="predicted"/>
<dbReference type="EMBL" id="MN740574">
    <property type="protein sequence ID" value="QHU34575.1"/>
    <property type="molecule type" value="Genomic_DNA"/>
</dbReference>
<dbReference type="AlphaFoldDB" id="A0A6C0LX13"/>
<accession>A0A6C0LX13</accession>
<dbReference type="Gene3D" id="3.30.420.10">
    <property type="entry name" value="Ribonuclease H-like superfamily/Ribonuclease H"/>
    <property type="match status" value="1"/>
</dbReference>
<dbReference type="GO" id="GO:0003676">
    <property type="term" value="F:nucleic acid binding"/>
    <property type="evidence" value="ECO:0007669"/>
    <property type="project" value="InterPro"/>
</dbReference>